<proteinExistence type="predicted"/>
<sequence length="624" mass="67928">MSLLEGLLDTATTFVDAKSGYVVWATLLIATVLSAILLVRQRSGGLPQGSHDFIHNYKFPVESQPNWSQHYSPEDDVDVPSKPSIHNPNRPDLIHCYCPATGQYLGRVPASTKEDIDTAVRKCQNAQGVWQKTSFEDRKVVLRLLLEFLKKNQDEVVRIACRDSGKTMVDAALGEIMVTLEKLAWTLKYGERALRPSSRPGPANLLIRYKTAEVVYEPLGVVLAIVSWNYPLHNILNPIIASIFTGNGIIVKCSESVVWSSRYFVEMVQTCIGICGHSPDLVQLVCPWPSEADYLTAHAGISHATFIGSKPVAHKVLSAAGSVLTPVTVELGGKDAAIVLDEYLPSWQACDGIASVLMRGTFQSAGQNCIGIERIICEPKAYESLVKVLTKRVPQLRLGSSLDDHDKDIDVGALINDSRFDVLERLIADAAKTGATLVCGGKRYSHPEHALGSYFQPTLLVDVTPEMEIAKNEIFGPVMVLMKAENTDDAIDMANSAKFGLGGAVFGKRGSAATEKVVREMKTGNIAVNDFATFYVCQLPFGGVNESGYGKFGGEEGLRGLCNAKSICRDRFPGISTSIPPVVDYPLQNVNKAWKFVRAMNAAAYAASVKEFAISLGQLLSNMK</sequence>
<comment type="caution">
    <text evidence="1">The sequence shown here is derived from an EMBL/GenBank/DDBJ whole genome shotgun (WGS) entry which is preliminary data.</text>
</comment>
<name>A0ACC3T561_LIPKO</name>
<reference evidence="2" key="1">
    <citation type="journal article" date="2024" name="Front. Bioeng. Biotechnol.">
        <title>Genome-scale model development and genomic sequencing of the oleaginous clade Lipomyces.</title>
        <authorList>
            <person name="Czajka J.J."/>
            <person name="Han Y."/>
            <person name="Kim J."/>
            <person name="Mondo S.J."/>
            <person name="Hofstad B.A."/>
            <person name="Robles A."/>
            <person name="Haridas S."/>
            <person name="Riley R."/>
            <person name="LaButti K."/>
            <person name="Pangilinan J."/>
            <person name="Andreopoulos W."/>
            <person name="Lipzen A."/>
            <person name="Yan J."/>
            <person name="Wang M."/>
            <person name="Ng V."/>
            <person name="Grigoriev I.V."/>
            <person name="Spatafora J.W."/>
            <person name="Magnuson J.K."/>
            <person name="Baker S.E."/>
            <person name="Pomraning K.R."/>
        </authorList>
    </citation>
    <scope>NUCLEOTIDE SEQUENCE [LARGE SCALE GENOMIC DNA]</scope>
    <source>
        <strain evidence="2">CBS 7786</strain>
    </source>
</reference>
<evidence type="ECO:0000313" key="2">
    <source>
        <dbReference type="Proteomes" id="UP001433508"/>
    </source>
</evidence>
<accession>A0ACC3T561</accession>
<gene>
    <name evidence="1" type="ORF">V1525DRAFT_431566</name>
</gene>
<protein>
    <submittedName>
        <fullName evidence="1">Aldehyde/histidinol dehydrogenase</fullName>
    </submittedName>
</protein>
<evidence type="ECO:0000313" key="1">
    <source>
        <dbReference type="EMBL" id="KAK9238700.1"/>
    </source>
</evidence>
<keyword evidence="2" id="KW-1185">Reference proteome</keyword>
<organism evidence="1 2">
    <name type="scientific">Lipomyces kononenkoae</name>
    <name type="common">Yeast</name>
    <dbReference type="NCBI Taxonomy" id="34357"/>
    <lineage>
        <taxon>Eukaryota</taxon>
        <taxon>Fungi</taxon>
        <taxon>Dikarya</taxon>
        <taxon>Ascomycota</taxon>
        <taxon>Saccharomycotina</taxon>
        <taxon>Lipomycetes</taxon>
        <taxon>Lipomycetales</taxon>
        <taxon>Lipomycetaceae</taxon>
        <taxon>Lipomyces</taxon>
    </lineage>
</organism>
<dbReference type="EMBL" id="MU971353">
    <property type="protein sequence ID" value="KAK9238700.1"/>
    <property type="molecule type" value="Genomic_DNA"/>
</dbReference>
<dbReference type="Proteomes" id="UP001433508">
    <property type="component" value="Unassembled WGS sequence"/>
</dbReference>